<dbReference type="SUPFAM" id="SSF53850">
    <property type="entry name" value="Periplasmic binding protein-like II"/>
    <property type="match status" value="1"/>
</dbReference>
<protein>
    <submittedName>
        <fullName evidence="2">ABC transporter substrate-binding protein</fullName>
    </submittedName>
</protein>
<reference evidence="2" key="1">
    <citation type="journal article" date="2014" name="Int. J. Syst. Evol. Microbiol.">
        <title>Complete genome sequence of Corynebacterium casei LMG S-19264T (=DSM 44701T), isolated from a smear-ripened cheese.</title>
        <authorList>
            <consortium name="US DOE Joint Genome Institute (JGI-PGF)"/>
            <person name="Walter F."/>
            <person name="Albersmeier A."/>
            <person name="Kalinowski J."/>
            <person name="Ruckert C."/>
        </authorList>
    </citation>
    <scope>NUCLEOTIDE SEQUENCE</scope>
    <source>
        <strain evidence="2">CGMCC 1.15725</strain>
    </source>
</reference>
<dbReference type="GO" id="GO:0030288">
    <property type="term" value="C:outer membrane-bounded periplasmic space"/>
    <property type="evidence" value="ECO:0007669"/>
    <property type="project" value="TreeGrafter"/>
</dbReference>
<name>A0A8J2YSM3_9PROT</name>
<dbReference type="GO" id="GO:0030975">
    <property type="term" value="F:thiamine binding"/>
    <property type="evidence" value="ECO:0007669"/>
    <property type="project" value="TreeGrafter"/>
</dbReference>
<sequence length="353" mass="38851">MLIMTGNITRRRFVQGLGAGAAVAGLAPRTGLIGQAEAAGGQVIVGTWGGDYQNLMDQYIAKPLMGPTGYQIVFDTGMDTARKTKLLAEKPLPRGSMDVVALTHSGSYEMWKNGTLLELDTKKIPNAVHILDKLKTPYAVPHIYTGRVILYNPKYVKEKPTSYNDLWNPAYNGKVGVIDIQYQTTIESAAMIAGGSLSNYEPGKAKLLELKKQGVKIYPTNEAMASALKTEEVWMCIMWKARGVMWQNAGIPIEMANPKEGIVLYVSDQVVAKNARNKDGAYAWVNALLDPSAQVQFARGMGYNPTVSNVEIPADLKARIDFPPDVIYLAQDQDYLAKNDAALKDWWDKEFKA</sequence>
<evidence type="ECO:0000313" key="2">
    <source>
        <dbReference type="EMBL" id="GGF14130.1"/>
    </source>
</evidence>
<keyword evidence="1" id="KW-0732">Signal</keyword>
<dbReference type="Proteomes" id="UP000646365">
    <property type="component" value="Unassembled WGS sequence"/>
</dbReference>
<dbReference type="InterPro" id="IPR006059">
    <property type="entry name" value="SBP"/>
</dbReference>
<dbReference type="InterPro" id="IPR019546">
    <property type="entry name" value="TAT_signal_bac_arc"/>
</dbReference>
<dbReference type="Gene3D" id="3.40.190.10">
    <property type="entry name" value="Periplasmic binding protein-like II"/>
    <property type="match status" value="2"/>
</dbReference>
<gene>
    <name evidence="2" type="ORF">GCM10011611_19850</name>
</gene>
<accession>A0A8J2YSM3</accession>
<reference evidence="2" key="2">
    <citation type="submission" date="2020-09" db="EMBL/GenBank/DDBJ databases">
        <authorList>
            <person name="Sun Q."/>
            <person name="Zhou Y."/>
        </authorList>
    </citation>
    <scope>NUCLEOTIDE SEQUENCE</scope>
    <source>
        <strain evidence="2">CGMCC 1.15725</strain>
    </source>
</reference>
<dbReference type="NCBIfam" id="TIGR01409">
    <property type="entry name" value="TAT_signal_seq"/>
    <property type="match status" value="1"/>
</dbReference>
<dbReference type="AlphaFoldDB" id="A0A8J2YSM3"/>
<dbReference type="PANTHER" id="PTHR30006">
    <property type="entry name" value="THIAMINE-BINDING PERIPLASMIC PROTEIN-RELATED"/>
    <property type="match status" value="1"/>
</dbReference>
<comment type="caution">
    <text evidence="2">The sequence shown here is derived from an EMBL/GenBank/DDBJ whole genome shotgun (WGS) entry which is preliminary data.</text>
</comment>
<dbReference type="PROSITE" id="PS51318">
    <property type="entry name" value="TAT"/>
    <property type="match status" value="1"/>
</dbReference>
<dbReference type="GO" id="GO:0015888">
    <property type="term" value="P:thiamine transport"/>
    <property type="evidence" value="ECO:0007669"/>
    <property type="project" value="TreeGrafter"/>
</dbReference>
<dbReference type="EMBL" id="BMJQ01000004">
    <property type="protein sequence ID" value="GGF14130.1"/>
    <property type="molecule type" value="Genomic_DNA"/>
</dbReference>
<evidence type="ECO:0000256" key="1">
    <source>
        <dbReference type="ARBA" id="ARBA00022729"/>
    </source>
</evidence>
<dbReference type="InterPro" id="IPR006311">
    <property type="entry name" value="TAT_signal"/>
</dbReference>
<proteinExistence type="predicted"/>
<dbReference type="Pfam" id="PF13416">
    <property type="entry name" value="SBP_bac_8"/>
    <property type="match status" value="1"/>
</dbReference>
<evidence type="ECO:0000313" key="3">
    <source>
        <dbReference type="Proteomes" id="UP000646365"/>
    </source>
</evidence>
<dbReference type="PANTHER" id="PTHR30006:SF2">
    <property type="entry name" value="ABC TRANSPORTER SUBSTRATE-BINDING PROTEIN"/>
    <property type="match status" value="1"/>
</dbReference>
<keyword evidence="3" id="KW-1185">Reference proteome</keyword>
<organism evidence="2 3">
    <name type="scientific">Aliidongia dinghuensis</name>
    <dbReference type="NCBI Taxonomy" id="1867774"/>
    <lineage>
        <taxon>Bacteria</taxon>
        <taxon>Pseudomonadati</taxon>
        <taxon>Pseudomonadota</taxon>
        <taxon>Alphaproteobacteria</taxon>
        <taxon>Rhodospirillales</taxon>
        <taxon>Dongiaceae</taxon>
        <taxon>Aliidongia</taxon>
    </lineage>
</organism>
<dbReference type="GO" id="GO:0030976">
    <property type="term" value="F:thiamine pyrophosphate binding"/>
    <property type="evidence" value="ECO:0007669"/>
    <property type="project" value="TreeGrafter"/>
</dbReference>